<evidence type="ECO:0008006" key="8">
    <source>
        <dbReference type="Google" id="ProtNLM"/>
    </source>
</evidence>
<keyword evidence="2" id="KW-0560">Oxidoreductase</keyword>
<accession>A0ABD3PI12</accession>
<dbReference type="PROSITE" id="PS51257">
    <property type="entry name" value="PROKAR_LIPOPROTEIN"/>
    <property type="match status" value="1"/>
</dbReference>
<dbReference type="SUPFAM" id="SSF51735">
    <property type="entry name" value="NAD(P)-binding Rossmann-fold domains"/>
    <property type="match status" value="1"/>
</dbReference>
<sequence length="439" mass="47621">MAKFNLALVSFLVFGCASAFTPPQQHVVRTSPLMMTTDTGARDPIKVGVIGCGRIGIVHLGAINKAPGVIPVVVSNPTISKAEEAAVRFGVPRFTADAMEVITDPEVEAVWICSPSQFHADQIKACAANGKHVFCEKPIATDLAETVEAINACNEAGVKLMIGLQRRFDPNFLRVKKAIEEKEVGETIIIKTCSRDPAPPPYEYVKGGGGIFNDMAVHDLDMTRYLAGADPIEILAVGSCHIDKSIEDLPGSEAFDTASCIVRYPGGVNAMVDVCRQSSYGYDQRAEVLGTKGMIATDNVYPNTAKIYKNDFTGNADMPYDFFLSRYFEAYVTETEAFCKSLVEDTPVPCTGIDGLIALTMSLAADKSAAEGRWVKPSEIIQQVYCERPDSCSLLAQSDVFPEGFKPVEDIKDLNKLLLPISDKKSEGFMDKFKSLVGL</sequence>
<gene>
    <name evidence="6" type="ORF">HJC23_013751</name>
</gene>
<dbReference type="PANTHER" id="PTHR42840">
    <property type="entry name" value="NAD(P)-BINDING ROSSMANN-FOLD SUPERFAMILY PROTEIN-RELATED"/>
    <property type="match status" value="1"/>
</dbReference>
<evidence type="ECO:0000256" key="3">
    <source>
        <dbReference type="SAM" id="SignalP"/>
    </source>
</evidence>
<dbReference type="Gene3D" id="3.30.360.10">
    <property type="entry name" value="Dihydrodipicolinate Reductase, domain 2"/>
    <property type="match status" value="1"/>
</dbReference>
<feature type="signal peptide" evidence="3">
    <location>
        <begin position="1"/>
        <end position="19"/>
    </location>
</feature>
<protein>
    <recommendedName>
        <fullName evidence="8">Inositol 2-dehydrogenase</fullName>
    </recommendedName>
</protein>
<dbReference type="SUPFAM" id="SSF55347">
    <property type="entry name" value="Glyceraldehyde-3-phosphate dehydrogenase-like, C-terminal domain"/>
    <property type="match status" value="1"/>
</dbReference>
<evidence type="ECO:0000259" key="5">
    <source>
        <dbReference type="Pfam" id="PF22725"/>
    </source>
</evidence>
<dbReference type="InterPro" id="IPR000683">
    <property type="entry name" value="Gfo/Idh/MocA-like_OxRdtase_N"/>
</dbReference>
<comment type="caution">
    <text evidence="6">The sequence shown here is derived from an EMBL/GenBank/DDBJ whole genome shotgun (WGS) entry which is preliminary data.</text>
</comment>
<feature type="chain" id="PRO_5044752821" description="Inositol 2-dehydrogenase" evidence="3">
    <location>
        <begin position="20"/>
        <end position="439"/>
    </location>
</feature>
<dbReference type="GO" id="GO:0016491">
    <property type="term" value="F:oxidoreductase activity"/>
    <property type="evidence" value="ECO:0007669"/>
    <property type="project" value="UniProtKB-KW"/>
</dbReference>
<keyword evidence="7" id="KW-1185">Reference proteome</keyword>
<feature type="domain" description="Gfo/Idh/MocA-like oxidoreductase N-terminal" evidence="4">
    <location>
        <begin position="45"/>
        <end position="163"/>
    </location>
</feature>
<feature type="domain" description="GFO/IDH/MocA-like oxidoreductase" evidence="5">
    <location>
        <begin position="172"/>
        <end position="295"/>
    </location>
</feature>
<dbReference type="InterPro" id="IPR055170">
    <property type="entry name" value="GFO_IDH_MocA-like_dom"/>
</dbReference>
<evidence type="ECO:0000256" key="1">
    <source>
        <dbReference type="ARBA" id="ARBA00010928"/>
    </source>
</evidence>
<name>A0ABD3PI12_9STRA</name>
<comment type="similarity">
    <text evidence="1">Belongs to the Gfo/Idh/MocA family.</text>
</comment>
<dbReference type="PANTHER" id="PTHR42840:SF3">
    <property type="entry name" value="BINDING ROSSMANN FOLD OXIDOREDUCTASE, PUTATIVE (AFU_ORTHOLOGUE AFUA_2G10240)-RELATED"/>
    <property type="match status" value="1"/>
</dbReference>
<proteinExistence type="inferred from homology"/>
<dbReference type="Pfam" id="PF01408">
    <property type="entry name" value="GFO_IDH_MocA"/>
    <property type="match status" value="1"/>
</dbReference>
<organism evidence="6 7">
    <name type="scientific">Cyclotella cryptica</name>
    <dbReference type="NCBI Taxonomy" id="29204"/>
    <lineage>
        <taxon>Eukaryota</taxon>
        <taxon>Sar</taxon>
        <taxon>Stramenopiles</taxon>
        <taxon>Ochrophyta</taxon>
        <taxon>Bacillariophyta</taxon>
        <taxon>Coscinodiscophyceae</taxon>
        <taxon>Thalassiosirophycidae</taxon>
        <taxon>Stephanodiscales</taxon>
        <taxon>Stephanodiscaceae</taxon>
        <taxon>Cyclotella</taxon>
    </lineage>
</organism>
<dbReference type="Pfam" id="PF22725">
    <property type="entry name" value="GFO_IDH_MocA_C3"/>
    <property type="match status" value="1"/>
</dbReference>
<dbReference type="NCBIfam" id="TIGR04380">
    <property type="entry name" value="myo_inos_iolG"/>
    <property type="match status" value="1"/>
</dbReference>
<evidence type="ECO:0000256" key="2">
    <source>
        <dbReference type="ARBA" id="ARBA00023002"/>
    </source>
</evidence>
<dbReference type="Gene3D" id="3.40.50.720">
    <property type="entry name" value="NAD(P)-binding Rossmann-like Domain"/>
    <property type="match status" value="1"/>
</dbReference>
<dbReference type="EMBL" id="JABMIG020000173">
    <property type="protein sequence ID" value="KAL3787542.1"/>
    <property type="molecule type" value="Genomic_DNA"/>
</dbReference>
<dbReference type="Proteomes" id="UP001516023">
    <property type="component" value="Unassembled WGS sequence"/>
</dbReference>
<dbReference type="InterPro" id="IPR036291">
    <property type="entry name" value="NAD(P)-bd_dom_sf"/>
</dbReference>
<keyword evidence="3" id="KW-0732">Signal</keyword>
<evidence type="ECO:0000259" key="4">
    <source>
        <dbReference type="Pfam" id="PF01408"/>
    </source>
</evidence>
<dbReference type="AlphaFoldDB" id="A0ABD3PI12"/>
<reference evidence="6 7" key="1">
    <citation type="journal article" date="2020" name="G3 (Bethesda)">
        <title>Improved Reference Genome for Cyclotella cryptica CCMP332, a Model for Cell Wall Morphogenesis, Salinity Adaptation, and Lipid Production in Diatoms (Bacillariophyta).</title>
        <authorList>
            <person name="Roberts W.R."/>
            <person name="Downey K.M."/>
            <person name="Ruck E.C."/>
            <person name="Traller J.C."/>
            <person name="Alverson A.J."/>
        </authorList>
    </citation>
    <scope>NUCLEOTIDE SEQUENCE [LARGE SCALE GENOMIC DNA]</scope>
    <source>
        <strain evidence="6 7">CCMP332</strain>
    </source>
</reference>
<evidence type="ECO:0000313" key="6">
    <source>
        <dbReference type="EMBL" id="KAL3787542.1"/>
    </source>
</evidence>
<evidence type="ECO:0000313" key="7">
    <source>
        <dbReference type="Proteomes" id="UP001516023"/>
    </source>
</evidence>
<dbReference type="InterPro" id="IPR030827">
    <property type="entry name" value="Myo_inos_IolG"/>
</dbReference>